<name>A0A285V4I6_9ACTN</name>
<proteinExistence type="predicted"/>
<dbReference type="Gene3D" id="3.40.390.10">
    <property type="entry name" value="Collagenase (Catalytic Domain)"/>
    <property type="match status" value="1"/>
</dbReference>
<dbReference type="InterPro" id="IPR024079">
    <property type="entry name" value="MetalloPept_cat_dom_sf"/>
</dbReference>
<keyword evidence="2" id="KW-0472">Membrane</keyword>
<dbReference type="GO" id="GO:0008237">
    <property type="term" value="F:metallopeptidase activity"/>
    <property type="evidence" value="ECO:0007669"/>
    <property type="project" value="InterPro"/>
</dbReference>
<dbReference type="OrthoDB" id="3758789at2"/>
<feature type="chain" id="PRO_5039463902" evidence="3">
    <location>
        <begin position="33"/>
        <end position="570"/>
    </location>
</feature>
<reference evidence="5" key="1">
    <citation type="submission" date="2017-08" db="EMBL/GenBank/DDBJ databases">
        <authorList>
            <person name="Varghese N."/>
            <person name="Submissions S."/>
        </authorList>
    </citation>
    <scope>NUCLEOTIDE SEQUENCE [LARGE SCALE GENOMIC DNA]</scope>
    <source>
        <strain evidence="5">DSM 4725</strain>
    </source>
</reference>
<dbReference type="EMBL" id="OBQI01000002">
    <property type="protein sequence ID" value="SOC48969.1"/>
    <property type="molecule type" value="Genomic_DNA"/>
</dbReference>
<feature type="compositionally biased region" description="Pro residues" evidence="1">
    <location>
        <begin position="511"/>
        <end position="520"/>
    </location>
</feature>
<keyword evidence="3" id="KW-0732">Signal</keyword>
<evidence type="ECO:0000256" key="2">
    <source>
        <dbReference type="SAM" id="Phobius"/>
    </source>
</evidence>
<keyword evidence="2" id="KW-1133">Transmembrane helix</keyword>
<dbReference type="SUPFAM" id="SSF55486">
    <property type="entry name" value="Metalloproteases ('zincins'), catalytic domain"/>
    <property type="match status" value="1"/>
</dbReference>
<gene>
    <name evidence="4" type="ORF">SAMN05660748_1683</name>
</gene>
<accession>A0A285V4I6</accession>
<evidence type="ECO:0000313" key="4">
    <source>
        <dbReference type="EMBL" id="SOC48969.1"/>
    </source>
</evidence>
<keyword evidence="2" id="KW-0812">Transmembrane</keyword>
<sequence length="570" mass="56922">MNGGMSAPRAPRRPAALLRTLLVAGVVAGTTAGPLAAVAHADEPAGTAVVGRLVQAWAEEGPEGEHDAHDAAAAPLSWVQTADGAVRVPTADLTGVPAGATVELTVGGDVRDEGVVEHGLDPAQKVLSTGSVTPAEIAPPVRGTVTNAVTVVLVAPAGTQPDAGVTAQDVAGLVDDAVSAFWSEQTGGAVRFGVAAAHDWISTAAGCADPTALWDEAAAAVGFEAGPGKHLMLHLSSRTADQPGCSYALAEVGSGPSSGGRLYVRDRLASVIAHELGHNLGLSHSSALQCDGAVEAGDCRTAGYRDLYDVMGVSWRELGSLSAPQAALLGALPAGSTHDVGVLDGPLDVVLAPMAGRTGTRALRLVDAEGTAYWVEYRTATGRDAWLGRPEDNRYRLETGVLLRRAAEFPDTAVLLDGTPTAAAGWDADLQAALPVGVPVELSGGDFTVTVRSLDDGGAAISVLPVAPAAETAAAAPREPGAGRVLAGTARRAGGSIVGSAVEATAAGTPAVPPALPQTPGPGSVQPAAATLAPASGSTPTGTLIVAVAGAGLAGATLLVVRRARRLRLR</sequence>
<feature type="region of interest" description="Disordered" evidence="1">
    <location>
        <begin position="509"/>
        <end position="528"/>
    </location>
</feature>
<dbReference type="AlphaFoldDB" id="A0A285V4I6"/>
<dbReference type="Proteomes" id="UP000219435">
    <property type="component" value="Unassembled WGS sequence"/>
</dbReference>
<protein>
    <submittedName>
        <fullName evidence="4">Metallo-peptidase family M12B Reprolysin-like</fullName>
    </submittedName>
</protein>
<evidence type="ECO:0000256" key="1">
    <source>
        <dbReference type="SAM" id="MobiDB-lite"/>
    </source>
</evidence>
<keyword evidence="5" id="KW-1185">Reference proteome</keyword>
<organism evidence="4 5">
    <name type="scientific">Blastococcus aggregatus</name>
    <dbReference type="NCBI Taxonomy" id="38502"/>
    <lineage>
        <taxon>Bacteria</taxon>
        <taxon>Bacillati</taxon>
        <taxon>Actinomycetota</taxon>
        <taxon>Actinomycetes</taxon>
        <taxon>Geodermatophilales</taxon>
        <taxon>Geodermatophilaceae</taxon>
        <taxon>Blastococcus</taxon>
    </lineage>
</organism>
<evidence type="ECO:0000256" key="3">
    <source>
        <dbReference type="SAM" id="SignalP"/>
    </source>
</evidence>
<feature type="transmembrane region" description="Helical" evidence="2">
    <location>
        <begin position="542"/>
        <end position="561"/>
    </location>
</feature>
<feature type="signal peptide" evidence="3">
    <location>
        <begin position="1"/>
        <end position="32"/>
    </location>
</feature>
<evidence type="ECO:0000313" key="5">
    <source>
        <dbReference type="Proteomes" id="UP000219435"/>
    </source>
</evidence>